<gene>
    <name evidence="1" type="ORF">DAEQUDRAFT_720129</name>
</gene>
<name>A0A165UI62_9APHY</name>
<sequence length="65" mass="7244">MMSLLVHRAPSLILFGGIQTAMWTWVWSQQETSTLINGPVPSAIPKGYIGQARFQRHAHGTYAYA</sequence>
<dbReference type="EMBL" id="KV429032">
    <property type="protein sequence ID" value="KZT74940.1"/>
    <property type="molecule type" value="Genomic_DNA"/>
</dbReference>
<reference evidence="1 2" key="1">
    <citation type="journal article" date="2016" name="Mol. Biol. Evol.">
        <title>Comparative Genomics of Early-Diverging Mushroom-Forming Fungi Provides Insights into the Origins of Lignocellulose Decay Capabilities.</title>
        <authorList>
            <person name="Nagy L.G."/>
            <person name="Riley R."/>
            <person name="Tritt A."/>
            <person name="Adam C."/>
            <person name="Daum C."/>
            <person name="Floudas D."/>
            <person name="Sun H."/>
            <person name="Yadav J.S."/>
            <person name="Pangilinan J."/>
            <person name="Larsson K.H."/>
            <person name="Matsuura K."/>
            <person name="Barry K."/>
            <person name="Labutti K."/>
            <person name="Kuo R."/>
            <person name="Ohm R.A."/>
            <person name="Bhattacharya S.S."/>
            <person name="Shirouzu T."/>
            <person name="Yoshinaga Y."/>
            <person name="Martin F.M."/>
            <person name="Grigoriev I.V."/>
            <person name="Hibbett D.S."/>
        </authorList>
    </citation>
    <scope>NUCLEOTIDE SEQUENCE [LARGE SCALE GENOMIC DNA]</scope>
    <source>
        <strain evidence="1 2">L-15889</strain>
    </source>
</reference>
<accession>A0A165UI62</accession>
<evidence type="ECO:0000313" key="2">
    <source>
        <dbReference type="Proteomes" id="UP000076727"/>
    </source>
</evidence>
<evidence type="ECO:0000313" key="1">
    <source>
        <dbReference type="EMBL" id="KZT74940.1"/>
    </source>
</evidence>
<dbReference type="OrthoDB" id="2717443at2759"/>
<organism evidence="1 2">
    <name type="scientific">Daedalea quercina L-15889</name>
    <dbReference type="NCBI Taxonomy" id="1314783"/>
    <lineage>
        <taxon>Eukaryota</taxon>
        <taxon>Fungi</taxon>
        <taxon>Dikarya</taxon>
        <taxon>Basidiomycota</taxon>
        <taxon>Agaricomycotina</taxon>
        <taxon>Agaricomycetes</taxon>
        <taxon>Polyporales</taxon>
        <taxon>Fomitopsis</taxon>
    </lineage>
</organism>
<keyword evidence="2" id="KW-1185">Reference proteome</keyword>
<dbReference type="Proteomes" id="UP000076727">
    <property type="component" value="Unassembled WGS sequence"/>
</dbReference>
<dbReference type="AlphaFoldDB" id="A0A165UI62"/>
<proteinExistence type="predicted"/>
<protein>
    <submittedName>
        <fullName evidence="1">Uncharacterized protein</fullName>
    </submittedName>
</protein>